<reference evidence="9 10" key="1">
    <citation type="submission" date="2018-12" db="EMBL/GenBank/DDBJ databases">
        <authorList>
            <person name="Li F."/>
        </authorList>
    </citation>
    <scope>NUCLEOTIDE SEQUENCE [LARGE SCALE GENOMIC DNA]</scope>
    <source>
        <strain evidence="9 10">8H24J-4-2</strain>
    </source>
</reference>
<keyword evidence="3 6" id="KW-0378">Hydrolase</keyword>
<feature type="domain" description="Peptidase M48" evidence="8">
    <location>
        <begin position="146"/>
        <end position="205"/>
    </location>
</feature>
<dbReference type="AlphaFoldDB" id="A0A444QAY5"/>
<evidence type="ECO:0000256" key="6">
    <source>
        <dbReference type="RuleBase" id="RU003983"/>
    </source>
</evidence>
<dbReference type="CDD" id="cd07326">
    <property type="entry name" value="M56_BlaR1_MecR1_like"/>
    <property type="match status" value="1"/>
</dbReference>
<dbReference type="EMBL" id="RZNC01000003">
    <property type="protein sequence ID" value="RWZ61240.1"/>
    <property type="molecule type" value="Genomic_DNA"/>
</dbReference>
<protein>
    <submittedName>
        <fullName evidence="9">M56 family peptidase</fullName>
    </submittedName>
</protein>
<keyword evidence="4 6" id="KW-0862">Zinc</keyword>
<evidence type="ECO:0000256" key="1">
    <source>
        <dbReference type="ARBA" id="ARBA00022670"/>
    </source>
</evidence>
<keyword evidence="2" id="KW-0479">Metal-binding</keyword>
<feature type="transmembrane region" description="Helical" evidence="7">
    <location>
        <begin position="293"/>
        <end position="316"/>
    </location>
</feature>
<organism evidence="9 10">
    <name type="scientific">Labedella populi</name>
    <dbReference type="NCBI Taxonomy" id="2498850"/>
    <lineage>
        <taxon>Bacteria</taxon>
        <taxon>Bacillati</taxon>
        <taxon>Actinomycetota</taxon>
        <taxon>Actinomycetes</taxon>
        <taxon>Micrococcales</taxon>
        <taxon>Microbacteriaceae</taxon>
        <taxon>Labedella</taxon>
    </lineage>
</organism>
<evidence type="ECO:0000256" key="4">
    <source>
        <dbReference type="ARBA" id="ARBA00022833"/>
    </source>
</evidence>
<comment type="similarity">
    <text evidence="6">Belongs to the peptidase M48 family.</text>
</comment>
<comment type="caution">
    <text evidence="9">The sequence shown here is derived from an EMBL/GenBank/DDBJ whole genome shotgun (WGS) entry which is preliminary data.</text>
</comment>
<dbReference type="PANTHER" id="PTHR34978">
    <property type="entry name" value="POSSIBLE SENSOR-TRANSDUCER PROTEIN BLAR"/>
    <property type="match status" value="1"/>
</dbReference>
<dbReference type="PANTHER" id="PTHR34978:SF3">
    <property type="entry name" value="SLR0241 PROTEIN"/>
    <property type="match status" value="1"/>
</dbReference>
<keyword evidence="7" id="KW-0472">Membrane</keyword>
<evidence type="ECO:0000256" key="7">
    <source>
        <dbReference type="SAM" id="Phobius"/>
    </source>
</evidence>
<keyword evidence="7" id="KW-1133">Transmembrane helix</keyword>
<gene>
    <name evidence="9" type="ORF">ELQ92_09485</name>
</gene>
<evidence type="ECO:0000259" key="8">
    <source>
        <dbReference type="Pfam" id="PF01435"/>
    </source>
</evidence>
<evidence type="ECO:0000313" key="10">
    <source>
        <dbReference type="Proteomes" id="UP000288603"/>
    </source>
</evidence>
<feature type="transmembrane region" description="Helical" evidence="7">
    <location>
        <begin position="96"/>
        <end position="114"/>
    </location>
</feature>
<dbReference type="OrthoDB" id="9785340at2"/>
<keyword evidence="1 6" id="KW-0645">Protease</keyword>
<sequence length="317" mass="33392">MIVASVLLAALAVALAWPVPARLSRAAWPARAPGTALVVWQSIALTGGLSMIGSLLLFGLSAYGDDPITAVDALVSVTLAGRLPVGATIFQIGSLTFAFLLAGHLVLNLAATFIRTERQRRRHLDLVALLSDPVPGEPRTRRLDHAAPVAYCLPGAFRSVTVLSDGLLALLDENELRAVIEHERAHLQQQHALVLLSFRSWGNALPWFPIAHLAEIAVEALVEFIADDKAREVVDGRQLASAIAIIGSSGSTSGGPPDVDSPAADLRVDTRVATTRIKRLIDGPPQLSSSSRVAIRAAAAALLLTPAAVLLSLIMVA</sequence>
<evidence type="ECO:0000313" key="9">
    <source>
        <dbReference type="EMBL" id="RWZ61240.1"/>
    </source>
</evidence>
<dbReference type="GO" id="GO:0046872">
    <property type="term" value="F:metal ion binding"/>
    <property type="evidence" value="ECO:0007669"/>
    <property type="project" value="UniProtKB-KW"/>
</dbReference>
<dbReference type="InterPro" id="IPR001915">
    <property type="entry name" value="Peptidase_M48"/>
</dbReference>
<evidence type="ECO:0000256" key="5">
    <source>
        <dbReference type="ARBA" id="ARBA00023049"/>
    </source>
</evidence>
<evidence type="ECO:0000256" key="3">
    <source>
        <dbReference type="ARBA" id="ARBA00022801"/>
    </source>
</evidence>
<dbReference type="Pfam" id="PF01435">
    <property type="entry name" value="Peptidase_M48"/>
    <property type="match status" value="1"/>
</dbReference>
<dbReference type="Gene3D" id="3.30.2010.10">
    <property type="entry name" value="Metalloproteases ('zincins'), catalytic domain"/>
    <property type="match status" value="1"/>
</dbReference>
<keyword evidence="5 6" id="KW-0482">Metalloprotease</keyword>
<dbReference type="InterPro" id="IPR052173">
    <property type="entry name" value="Beta-lactam_resp_regulator"/>
</dbReference>
<comment type="cofactor">
    <cofactor evidence="6">
        <name>Zn(2+)</name>
        <dbReference type="ChEBI" id="CHEBI:29105"/>
    </cofactor>
    <text evidence="6">Binds 1 zinc ion per subunit.</text>
</comment>
<evidence type="ECO:0000256" key="2">
    <source>
        <dbReference type="ARBA" id="ARBA00022723"/>
    </source>
</evidence>
<feature type="transmembrane region" description="Helical" evidence="7">
    <location>
        <begin position="40"/>
        <end position="63"/>
    </location>
</feature>
<keyword evidence="7" id="KW-0812">Transmembrane</keyword>
<name>A0A444QAY5_9MICO</name>
<proteinExistence type="inferred from homology"/>
<dbReference type="Proteomes" id="UP000288603">
    <property type="component" value="Unassembled WGS sequence"/>
</dbReference>
<keyword evidence="10" id="KW-1185">Reference proteome</keyword>
<accession>A0A444QAY5</accession>
<dbReference type="GO" id="GO:0006508">
    <property type="term" value="P:proteolysis"/>
    <property type="evidence" value="ECO:0007669"/>
    <property type="project" value="UniProtKB-KW"/>
</dbReference>
<dbReference type="RefSeq" id="WP_128498734.1">
    <property type="nucleotide sequence ID" value="NZ_RZNC01000003.1"/>
</dbReference>
<dbReference type="GO" id="GO:0004222">
    <property type="term" value="F:metalloendopeptidase activity"/>
    <property type="evidence" value="ECO:0007669"/>
    <property type="project" value="InterPro"/>
</dbReference>